<evidence type="ECO:0000313" key="3">
    <source>
        <dbReference type="EMBL" id="KAK4383311.1"/>
    </source>
</evidence>
<dbReference type="PANTHER" id="PTHR47592">
    <property type="entry name" value="PBF68 PROTEIN"/>
    <property type="match status" value="1"/>
</dbReference>
<dbReference type="EMBL" id="JACGWL010000582">
    <property type="protein sequence ID" value="KAK4383311.1"/>
    <property type="molecule type" value="Genomic_DNA"/>
</dbReference>
<feature type="domain" description="CCHC-type" evidence="2">
    <location>
        <begin position="156"/>
        <end position="169"/>
    </location>
</feature>
<protein>
    <recommendedName>
        <fullName evidence="2">CCHC-type domain-containing protein</fullName>
    </recommendedName>
</protein>
<dbReference type="Pfam" id="PF14223">
    <property type="entry name" value="Retrotran_gag_2"/>
    <property type="match status" value="1"/>
</dbReference>
<dbReference type="Pfam" id="PF22936">
    <property type="entry name" value="Pol_BBD"/>
    <property type="match status" value="1"/>
</dbReference>
<dbReference type="SUPFAM" id="SSF57756">
    <property type="entry name" value="Retrovirus zinc finger-like domains"/>
    <property type="match status" value="1"/>
</dbReference>
<organism evidence="3 4">
    <name type="scientific">Sesamum angolense</name>
    <dbReference type="NCBI Taxonomy" id="2727404"/>
    <lineage>
        <taxon>Eukaryota</taxon>
        <taxon>Viridiplantae</taxon>
        <taxon>Streptophyta</taxon>
        <taxon>Embryophyta</taxon>
        <taxon>Tracheophyta</taxon>
        <taxon>Spermatophyta</taxon>
        <taxon>Magnoliopsida</taxon>
        <taxon>eudicotyledons</taxon>
        <taxon>Gunneridae</taxon>
        <taxon>Pentapetalae</taxon>
        <taxon>asterids</taxon>
        <taxon>lamiids</taxon>
        <taxon>Lamiales</taxon>
        <taxon>Pedaliaceae</taxon>
        <taxon>Sesamum</taxon>
    </lineage>
</organism>
<evidence type="ECO:0000313" key="4">
    <source>
        <dbReference type="Proteomes" id="UP001289374"/>
    </source>
</evidence>
<dbReference type="Gene3D" id="4.10.60.10">
    <property type="entry name" value="Zinc finger, CCHC-type"/>
    <property type="match status" value="1"/>
</dbReference>
<evidence type="ECO:0000259" key="2">
    <source>
        <dbReference type="PROSITE" id="PS50158"/>
    </source>
</evidence>
<dbReference type="Proteomes" id="UP001289374">
    <property type="component" value="Unassembled WGS sequence"/>
</dbReference>
<accession>A0AAE1T886</accession>
<dbReference type="SMART" id="SM00343">
    <property type="entry name" value="ZnF_C2HC"/>
    <property type="match status" value="1"/>
</dbReference>
<evidence type="ECO:0000256" key="1">
    <source>
        <dbReference type="PROSITE-ProRule" id="PRU00047"/>
    </source>
</evidence>
<keyword evidence="1" id="KW-0479">Metal-binding</keyword>
<gene>
    <name evidence="3" type="ORF">Sango_2789800</name>
</gene>
<reference evidence="3" key="1">
    <citation type="submission" date="2020-06" db="EMBL/GenBank/DDBJ databases">
        <authorList>
            <person name="Li T."/>
            <person name="Hu X."/>
            <person name="Zhang T."/>
            <person name="Song X."/>
            <person name="Zhang H."/>
            <person name="Dai N."/>
            <person name="Sheng W."/>
            <person name="Hou X."/>
            <person name="Wei L."/>
        </authorList>
    </citation>
    <scope>NUCLEOTIDE SEQUENCE</scope>
    <source>
        <strain evidence="3">K16</strain>
        <tissue evidence="3">Leaf</tissue>
    </source>
</reference>
<keyword evidence="1" id="KW-0862">Zinc</keyword>
<proteinExistence type="predicted"/>
<dbReference type="PROSITE" id="PS50158">
    <property type="entry name" value="ZF_CCHC"/>
    <property type="match status" value="1"/>
</dbReference>
<dbReference type="Pfam" id="PF00098">
    <property type="entry name" value="zf-CCHC"/>
    <property type="match status" value="1"/>
</dbReference>
<dbReference type="InterPro" id="IPR036875">
    <property type="entry name" value="Znf_CCHC_sf"/>
</dbReference>
<comment type="caution">
    <text evidence="3">The sequence shown here is derived from an EMBL/GenBank/DDBJ whole genome shotgun (WGS) entry which is preliminary data.</text>
</comment>
<dbReference type="GO" id="GO:0003676">
    <property type="term" value="F:nucleic acid binding"/>
    <property type="evidence" value="ECO:0007669"/>
    <property type="project" value="InterPro"/>
</dbReference>
<keyword evidence="4" id="KW-1185">Reference proteome</keyword>
<dbReference type="InterPro" id="IPR001878">
    <property type="entry name" value="Znf_CCHC"/>
</dbReference>
<dbReference type="GO" id="GO:0008270">
    <property type="term" value="F:zinc ion binding"/>
    <property type="evidence" value="ECO:0007669"/>
    <property type="project" value="UniProtKB-KW"/>
</dbReference>
<dbReference type="InterPro" id="IPR054722">
    <property type="entry name" value="PolX-like_BBD"/>
</dbReference>
<name>A0AAE1T886_9LAMI</name>
<sequence>MKGLLTVIQVTRPEPTDTNPRPAEIAQWTERDQIVEDKSIAEQTHEIINLAHALPDAEMKLPEKFLAMSIVNKFSKSWKNFGITLKHQKWRLSLDDLVIVINIEKEYRNQTYKMSIEHQPRANLIVGKQKVNKVNSNSKAFNKNKATKKQKTNKLCWNCGQVGHWAKLCLYKKTKTGQAVNMVVGGSSGASTSGATDGYVSVQLELLTVYEPCDWLIDTEANVRVCADKSLFMSYQAINSMIVSMGNSSTAEVLGMENVDSKFPSERILSLKKTHHVPTVRRNIISGDAFKKRTGPTDMDYGLRLEPNEDSLVKSPSAPGVEGCKESYPQGGVLLGLVWFKVVVDIWANEMPRVGGPLGPNILLGFDHGPSKGKSSIIRKIFPMKTGLPSSVSLDDSLASTSIPEHVEKMSNVGVNLSSTSLTHEESDELRRSVMASSEAKQWNGSCQK</sequence>
<dbReference type="PANTHER" id="PTHR47592:SF27">
    <property type="entry name" value="OS08G0421700 PROTEIN"/>
    <property type="match status" value="1"/>
</dbReference>
<reference evidence="3" key="2">
    <citation type="journal article" date="2024" name="Plant">
        <title>Genomic evolution and insights into agronomic trait innovations of Sesamum species.</title>
        <authorList>
            <person name="Miao H."/>
            <person name="Wang L."/>
            <person name="Qu L."/>
            <person name="Liu H."/>
            <person name="Sun Y."/>
            <person name="Le M."/>
            <person name="Wang Q."/>
            <person name="Wei S."/>
            <person name="Zheng Y."/>
            <person name="Lin W."/>
            <person name="Duan Y."/>
            <person name="Cao H."/>
            <person name="Xiong S."/>
            <person name="Wang X."/>
            <person name="Wei L."/>
            <person name="Li C."/>
            <person name="Ma Q."/>
            <person name="Ju M."/>
            <person name="Zhao R."/>
            <person name="Li G."/>
            <person name="Mu C."/>
            <person name="Tian Q."/>
            <person name="Mei H."/>
            <person name="Zhang T."/>
            <person name="Gao T."/>
            <person name="Zhang H."/>
        </authorList>
    </citation>
    <scope>NUCLEOTIDE SEQUENCE</scope>
    <source>
        <strain evidence="3">K16</strain>
    </source>
</reference>
<keyword evidence="1" id="KW-0863">Zinc-finger</keyword>
<dbReference type="AlphaFoldDB" id="A0AAE1T886"/>